<proteinExistence type="predicted"/>
<evidence type="ECO:0000256" key="1">
    <source>
        <dbReference type="SAM" id="MobiDB-lite"/>
    </source>
</evidence>
<name>A0A7J0F800_9ERIC</name>
<accession>A0A7J0F800</accession>
<dbReference type="OrthoDB" id="264603at2759"/>
<keyword evidence="2" id="KW-0472">Membrane</keyword>
<evidence type="ECO:0000256" key="2">
    <source>
        <dbReference type="SAM" id="Phobius"/>
    </source>
</evidence>
<evidence type="ECO:0000256" key="3">
    <source>
        <dbReference type="SAM" id="SignalP"/>
    </source>
</evidence>
<sequence length="121" mass="13588">MASANILLSGFVLPLCQAPPEDVEDSKMVKSEEVRPANDVEYKTMKDVQELATDVEHKRTKDADEPAKDVEHETMKYEEESAKLSELKSTAKPGQFSPWFLVCNLIFVATAWLSGLLVSWE</sequence>
<dbReference type="AlphaFoldDB" id="A0A7J0F800"/>
<feature type="transmembrane region" description="Helical" evidence="2">
    <location>
        <begin position="99"/>
        <end position="120"/>
    </location>
</feature>
<organism evidence="4 5">
    <name type="scientific">Actinidia rufa</name>
    <dbReference type="NCBI Taxonomy" id="165716"/>
    <lineage>
        <taxon>Eukaryota</taxon>
        <taxon>Viridiplantae</taxon>
        <taxon>Streptophyta</taxon>
        <taxon>Embryophyta</taxon>
        <taxon>Tracheophyta</taxon>
        <taxon>Spermatophyta</taxon>
        <taxon>Magnoliopsida</taxon>
        <taxon>eudicotyledons</taxon>
        <taxon>Gunneridae</taxon>
        <taxon>Pentapetalae</taxon>
        <taxon>asterids</taxon>
        <taxon>Ericales</taxon>
        <taxon>Actinidiaceae</taxon>
        <taxon>Actinidia</taxon>
    </lineage>
</organism>
<reference evidence="4 5" key="1">
    <citation type="submission" date="2019-07" db="EMBL/GenBank/DDBJ databases">
        <title>De Novo Assembly of kiwifruit Actinidia rufa.</title>
        <authorList>
            <person name="Sugita-Konishi S."/>
            <person name="Sato K."/>
            <person name="Mori E."/>
            <person name="Abe Y."/>
            <person name="Kisaki G."/>
            <person name="Hamano K."/>
            <person name="Suezawa K."/>
            <person name="Otani M."/>
            <person name="Fukuda T."/>
            <person name="Manabe T."/>
            <person name="Gomi K."/>
            <person name="Tabuchi M."/>
            <person name="Akimitsu K."/>
            <person name="Kataoka I."/>
        </authorList>
    </citation>
    <scope>NUCLEOTIDE SEQUENCE [LARGE SCALE GENOMIC DNA]</scope>
    <source>
        <strain evidence="5">cv. Fuchu</strain>
    </source>
</reference>
<keyword evidence="3" id="KW-0732">Signal</keyword>
<gene>
    <name evidence="4" type="ORF">Acr_10g0002100</name>
</gene>
<evidence type="ECO:0000313" key="5">
    <source>
        <dbReference type="Proteomes" id="UP000585474"/>
    </source>
</evidence>
<keyword evidence="2" id="KW-0812">Transmembrane</keyword>
<feature type="chain" id="PRO_5029513783" evidence="3">
    <location>
        <begin position="19"/>
        <end position="121"/>
    </location>
</feature>
<dbReference type="EMBL" id="BJWL01000010">
    <property type="protein sequence ID" value="GFY94825.1"/>
    <property type="molecule type" value="Genomic_DNA"/>
</dbReference>
<comment type="caution">
    <text evidence="4">The sequence shown here is derived from an EMBL/GenBank/DDBJ whole genome shotgun (WGS) entry which is preliminary data.</text>
</comment>
<dbReference type="Proteomes" id="UP000585474">
    <property type="component" value="Unassembled WGS sequence"/>
</dbReference>
<evidence type="ECO:0000313" key="4">
    <source>
        <dbReference type="EMBL" id="GFY94825.1"/>
    </source>
</evidence>
<feature type="region of interest" description="Disordered" evidence="1">
    <location>
        <begin position="51"/>
        <end position="84"/>
    </location>
</feature>
<keyword evidence="2" id="KW-1133">Transmembrane helix</keyword>
<feature type="signal peptide" evidence="3">
    <location>
        <begin position="1"/>
        <end position="18"/>
    </location>
</feature>
<keyword evidence="5" id="KW-1185">Reference proteome</keyword>
<protein>
    <submittedName>
        <fullName evidence="4">Uncharacterized protein</fullName>
    </submittedName>
</protein>